<feature type="transmembrane region" description="Helical" evidence="2">
    <location>
        <begin position="221"/>
        <end position="243"/>
    </location>
</feature>
<evidence type="ECO:0000313" key="4">
    <source>
        <dbReference type="EMBL" id="TCZ74584.1"/>
    </source>
</evidence>
<feature type="region of interest" description="Disordered" evidence="1">
    <location>
        <begin position="383"/>
        <end position="409"/>
    </location>
</feature>
<feature type="transmembrane region" description="Helical" evidence="2">
    <location>
        <begin position="152"/>
        <end position="172"/>
    </location>
</feature>
<feature type="transmembrane region" description="Helical" evidence="2">
    <location>
        <begin position="50"/>
        <end position="68"/>
    </location>
</feature>
<reference evidence="4 5" key="1">
    <citation type="submission" date="2019-03" db="EMBL/GenBank/DDBJ databases">
        <authorList>
            <person name="Kim M.K.M."/>
        </authorList>
    </citation>
    <scope>NUCLEOTIDE SEQUENCE [LARGE SCALE GENOMIC DNA]</scope>
    <source>
        <strain evidence="4 5">17J68-15</strain>
    </source>
</reference>
<evidence type="ECO:0000259" key="3">
    <source>
        <dbReference type="Pfam" id="PF01757"/>
    </source>
</evidence>
<dbReference type="GO" id="GO:0016747">
    <property type="term" value="F:acyltransferase activity, transferring groups other than amino-acyl groups"/>
    <property type="evidence" value="ECO:0007669"/>
    <property type="project" value="InterPro"/>
</dbReference>
<accession>A0A4R4E4P4</accession>
<keyword evidence="2" id="KW-1133">Transmembrane helix</keyword>
<evidence type="ECO:0000313" key="5">
    <source>
        <dbReference type="Proteomes" id="UP000295164"/>
    </source>
</evidence>
<dbReference type="RefSeq" id="WP_131850629.1">
    <property type="nucleotide sequence ID" value="NZ_SKFH01000002.1"/>
</dbReference>
<feature type="transmembrane region" description="Helical" evidence="2">
    <location>
        <begin position="255"/>
        <end position="276"/>
    </location>
</feature>
<dbReference type="OrthoDB" id="290051at2"/>
<feature type="transmembrane region" description="Helical" evidence="2">
    <location>
        <begin position="343"/>
        <end position="365"/>
    </location>
</feature>
<feature type="compositionally biased region" description="Polar residues" evidence="1">
    <location>
        <begin position="389"/>
        <end position="399"/>
    </location>
</feature>
<comment type="caution">
    <text evidence="4">The sequence shown here is derived from an EMBL/GenBank/DDBJ whole genome shotgun (WGS) entry which is preliminary data.</text>
</comment>
<dbReference type="InterPro" id="IPR050879">
    <property type="entry name" value="Acyltransferase_3"/>
</dbReference>
<evidence type="ECO:0000256" key="1">
    <source>
        <dbReference type="SAM" id="MobiDB-lite"/>
    </source>
</evidence>
<keyword evidence="2" id="KW-0472">Membrane</keyword>
<keyword evidence="5" id="KW-1185">Reference proteome</keyword>
<sequence length="409" mass="46491">MPMPQRDFDGFYGLRYLCILVILVAHLFMTDCDFGHCHSGYGYLQSLGNVALQFFFVASAFLITFLLLAEERKLGRLSIRNFFLRRILRIWPAYFVLLLIVWGFINRVEFFRIPHVTASFFSNDPTRCYGLYFAFLPHIVPFYHAMVPYLHHTYTIGIEEQFYFLWGFLFLLMRRRRQWLFLLMAIGVPLLGVLQGALYAANPGLNRSGTVLAYSLKAVTYLQYSRLSTFAIGSFLGYSYFYGHAWIRHFRKTGVQLLLYGVLLLFLLTGVVVPVLHLELLALLAGALMLVASFPAQSLLRYNNRVLVYLGHRSYGIYLFHIVALVLAIRTVEILPVSGTFRFGLLLLLAVGYATALGCLSYALVEKPFLRLKDRFKRVDPGQAVAEATASTGANQTPPGQKPEPARAS</sequence>
<feature type="transmembrane region" description="Helical" evidence="2">
    <location>
        <begin position="315"/>
        <end position="337"/>
    </location>
</feature>
<feature type="transmembrane region" description="Helical" evidence="2">
    <location>
        <begin position="88"/>
        <end position="105"/>
    </location>
</feature>
<protein>
    <submittedName>
        <fullName evidence="4">Acyltransferase</fullName>
    </submittedName>
</protein>
<feature type="transmembrane region" description="Helical" evidence="2">
    <location>
        <begin position="179"/>
        <end position="201"/>
    </location>
</feature>
<dbReference type="PANTHER" id="PTHR23028:SF53">
    <property type="entry name" value="ACYL_TRANSF_3 DOMAIN-CONTAINING PROTEIN"/>
    <property type="match status" value="1"/>
</dbReference>
<feature type="domain" description="Acyltransferase 3" evidence="3">
    <location>
        <begin position="13"/>
        <end position="353"/>
    </location>
</feature>
<dbReference type="PANTHER" id="PTHR23028">
    <property type="entry name" value="ACETYLTRANSFERASE"/>
    <property type="match status" value="1"/>
</dbReference>
<dbReference type="AlphaFoldDB" id="A0A4R4E4P4"/>
<keyword evidence="2" id="KW-0812">Transmembrane</keyword>
<organism evidence="4 5">
    <name type="scientific">Flaviaesturariibacter aridisoli</name>
    <dbReference type="NCBI Taxonomy" id="2545761"/>
    <lineage>
        <taxon>Bacteria</taxon>
        <taxon>Pseudomonadati</taxon>
        <taxon>Bacteroidota</taxon>
        <taxon>Chitinophagia</taxon>
        <taxon>Chitinophagales</taxon>
        <taxon>Chitinophagaceae</taxon>
        <taxon>Flaviaestuariibacter</taxon>
    </lineage>
</organism>
<dbReference type="GO" id="GO:0016020">
    <property type="term" value="C:membrane"/>
    <property type="evidence" value="ECO:0007669"/>
    <property type="project" value="TreeGrafter"/>
</dbReference>
<keyword evidence="4" id="KW-0012">Acyltransferase</keyword>
<feature type="transmembrane region" description="Helical" evidence="2">
    <location>
        <begin position="282"/>
        <end position="303"/>
    </location>
</feature>
<dbReference type="Proteomes" id="UP000295164">
    <property type="component" value="Unassembled WGS sequence"/>
</dbReference>
<name>A0A4R4E4P4_9BACT</name>
<feature type="transmembrane region" description="Helical" evidence="2">
    <location>
        <begin position="12"/>
        <end position="30"/>
    </location>
</feature>
<dbReference type="InterPro" id="IPR002656">
    <property type="entry name" value="Acyl_transf_3_dom"/>
</dbReference>
<evidence type="ECO:0000256" key="2">
    <source>
        <dbReference type="SAM" id="Phobius"/>
    </source>
</evidence>
<gene>
    <name evidence="4" type="ORF">E0486_02880</name>
</gene>
<dbReference type="GO" id="GO:0000271">
    <property type="term" value="P:polysaccharide biosynthetic process"/>
    <property type="evidence" value="ECO:0007669"/>
    <property type="project" value="TreeGrafter"/>
</dbReference>
<proteinExistence type="predicted"/>
<dbReference type="Pfam" id="PF01757">
    <property type="entry name" value="Acyl_transf_3"/>
    <property type="match status" value="1"/>
</dbReference>
<dbReference type="EMBL" id="SKFH01000002">
    <property type="protein sequence ID" value="TCZ74584.1"/>
    <property type="molecule type" value="Genomic_DNA"/>
</dbReference>
<keyword evidence="4" id="KW-0808">Transferase</keyword>